<organism evidence="6 7">
    <name type="scientific">Aequoribacter fuscus</name>
    <dbReference type="NCBI Taxonomy" id="2518989"/>
    <lineage>
        <taxon>Bacteria</taxon>
        <taxon>Pseudomonadati</taxon>
        <taxon>Pseudomonadota</taxon>
        <taxon>Gammaproteobacteria</taxon>
        <taxon>Cellvibrionales</taxon>
        <taxon>Halieaceae</taxon>
        <taxon>Aequoribacter</taxon>
    </lineage>
</organism>
<comment type="caution">
    <text evidence="6">The sequence shown here is derived from an EMBL/GenBank/DDBJ whole genome shotgun (WGS) entry which is preliminary data.</text>
</comment>
<keyword evidence="5" id="KW-0472">Membrane</keyword>
<dbReference type="GO" id="GO:0005886">
    <property type="term" value="C:plasma membrane"/>
    <property type="evidence" value="ECO:0007669"/>
    <property type="project" value="UniProtKB-SubCell"/>
</dbReference>
<name>F3KZ64_9GAMM</name>
<accession>F3KZ64</accession>
<dbReference type="InterPro" id="IPR016174">
    <property type="entry name" value="Di-haem_cyt_TM"/>
</dbReference>
<evidence type="ECO:0000256" key="1">
    <source>
        <dbReference type="ARBA" id="ARBA00004651"/>
    </source>
</evidence>
<evidence type="ECO:0000313" key="6">
    <source>
        <dbReference type="EMBL" id="EGG30551.1"/>
    </source>
</evidence>
<evidence type="ECO:0000313" key="7">
    <source>
        <dbReference type="Proteomes" id="UP000005615"/>
    </source>
</evidence>
<gene>
    <name evidence="6" type="ORF">IMCC3088_175</name>
</gene>
<dbReference type="AlphaFoldDB" id="F3KZ64"/>
<dbReference type="Gene3D" id="1.20.950.20">
    <property type="entry name" value="Transmembrane di-heme cytochromes, Chain C"/>
    <property type="match status" value="1"/>
</dbReference>
<dbReference type="PANTHER" id="PTHR30485">
    <property type="entry name" value="NI/FE-HYDROGENASE 1 B-TYPE CYTOCHROME SUBUNIT"/>
    <property type="match status" value="1"/>
</dbReference>
<keyword evidence="3" id="KW-0812">Transmembrane</keyword>
<dbReference type="GO" id="GO:0022904">
    <property type="term" value="P:respiratory electron transport chain"/>
    <property type="evidence" value="ECO:0007669"/>
    <property type="project" value="InterPro"/>
</dbReference>
<protein>
    <submittedName>
        <fullName evidence="6">Cytochrome b561 family protein</fullName>
    </submittedName>
</protein>
<sequence>MVIWDRLVRSWHWYLVAVVVANYWFLEGGDDLHNYAGYALFALMALRLSWGIWGRNPHALLVNFIPTPAAIREHFNDLRSGVIEHPAGHNPLGALFIYFVFLSIAYLSITGWLHEEVDALFGNDFLQNTHRWVSDVLMIGAGIHITGVLVMQKLTGTPLIKTMITGKR</sequence>
<dbReference type="EMBL" id="AEIG01000011">
    <property type="protein sequence ID" value="EGG30551.1"/>
    <property type="molecule type" value="Genomic_DNA"/>
</dbReference>
<dbReference type="GO" id="GO:0020037">
    <property type="term" value="F:heme binding"/>
    <property type="evidence" value="ECO:0007669"/>
    <property type="project" value="TreeGrafter"/>
</dbReference>
<keyword evidence="7" id="KW-1185">Reference proteome</keyword>
<comment type="subcellular location">
    <subcellularLocation>
        <location evidence="1">Cell membrane</location>
        <topology evidence="1">Multi-pass membrane protein</topology>
    </subcellularLocation>
</comment>
<keyword evidence="2" id="KW-1003">Cell membrane</keyword>
<dbReference type="Proteomes" id="UP000005615">
    <property type="component" value="Unassembled WGS sequence"/>
</dbReference>
<dbReference type="RefSeq" id="WP_009574700.1">
    <property type="nucleotide sequence ID" value="NZ_AEIG01000011.1"/>
</dbReference>
<proteinExistence type="predicted"/>
<dbReference type="Pfam" id="PF01292">
    <property type="entry name" value="Ni_hydr_CYTB"/>
    <property type="match status" value="1"/>
</dbReference>
<dbReference type="PANTHER" id="PTHR30485:SF2">
    <property type="entry name" value="BLL0597 PROTEIN"/>
    <property type="match status" value="1"/>
</dbReference>
<keyword evidence="4" id="KW-1133">Transmembrane helix</keyword>
<evidence type="ECO:0000256" key="5">
    <source>
        <dbReference type="ARBA" id="ARBA00023136"/>
    </source>
</evidence>
<dbReference type="eggNOG" id="COG3658">
    <property type="taxonomic scope" value="Bacteria"/>
</dbReference>
<dbReference type="SUPFAM" id="SSF81342">
    <property type="entry name" value="Transmembrane di-heme cytochromes"/>
    <property type="match status" value="1"/>
</dbReference>
<evidence type="ECO:0000256" key="4">
    <source>
        <dbReference type="ARBA" id="ARBA00022989"/>
    </source>
</evidence>
<dbReference type="GO" id="GO:0009055">
    <property type="term" value="F:electron transfer activity"/>
    <property type="evidence" value="ECO:0007669"/>
    <property type="project" value="InterPro"/>
</dbReference>
<dbReference type="InterPro" id="IPR051542">
    <property type="entry name" value="Hydrogenase_cytochrome"/>
</dbReference>
<dbReference type="STRING" id="2518989.IMCC3088_175"/>
<evidence type="ECO:0000256" key="3">
    <source>
        <dbReference type="ARBA" id="ARBA00022692"/>
    </source>
</evidence>
<evidence type="ECO:0000256" key="2">
    <source>
        <dbReference type="ARBA" id="ARBA00022475"/>
    </source>
</evidence>
<reference evidence="6 7" key="1">
    <citation type="journal article" date="2011" name="J. Bacteriol.">
        <title>Genome sequence of strain IMCC3088, a proteorhodopsin-containing marine bacterium belonging to the OM60/NOR5 clade.</title>
        <authorList>
            <person name="Jang Y."/>
            <person name="Oh H.M."/>
            <person name="Kang I."/>
            <person name="Lee K."/>
            <person name="Yang S.J."/>
            <person name="Cho J.C."/>
        </authorList>
    </citation>
    <scope>NUCLEOTIDE SEQUENCE [LARGE SCALE GENOMIC DNA]</scope>
    <source>
        <strain evidence="6 7">IMCC3088</strain>
    </source>
</reference>
<dbReference type="OrthoDB" id="196472at2"/>
<dbReference type="InterPro" id="IPR011577">
    <property type="entry name" value="Cyt_b561_bac/Ni-Hgenase"/>
</dbReference>